<dbReference type="GO" id="GO:0005667">
    <property type="term" value="C:transcription regulator complex"/>
    <property type="evidence" value="ECO:0007669"/>
    <property type="project" value="TreeGrafter"/>
</dbReference>
<protein>
    <recommendedName>
        <fullName evidence="1">Rel homology dimerisation domain-containing protein</fullName>
    </recommendedName>
</protein>
<dbReference type="AlphaFoldDB" id="A0A653CI83"/>
<gene>
    <name evidence="2" type="ORF">CALMAC_LOCUS9338</name>
</gene>
<evidence type="ECO:0000313" key="3">
    <source>
        <dbReference type="Proteomes" id="UP000410492"/>
    </source>
</evidence>
<dbReference type="PANTHER" id="PTHR12533">
    <property type="entry name" value="NFAT"/>
    <property type="match status" value="1"/>
</dbReference>
<dbReference type="SUPFAM" id="SSF81296">
    <property type="entry name" value="E set domains"/>
    <property type="match status" value="1"/>
</dbReference>
<reference evidence="2 3" key="1">
    <citation type="submission" date="2019-01" db="EMBL/GenBank/DDBJ databases">
        <authorList>
            <person name="Sayadi A."/>
        </authorList>
    </citation>
    <scope>NUCLEOTIDE SEQUENCE [LARGE SCALE GENOMIC DNA]</scope>
</reference>
<dbReference type="EMBL" id="CAACVG010007919">
    <property type="protein sequence ID" value="VEN47632.1"/>
    <property type="molecule type" value="Genomic_DNA"/>
</dbReference>
<dbReference type="InterPro" id="IPR014756">
    <property type="entry name" value="Ig_E-set"/>
</dbReference>
<evidence type="ECO:0000259" key="1">
    <source>
        <dbReference type="Pfam" id="PF16179"/>
    </source>
</evidence>
<evidence type="ECO:0000313" key="2">
    <source>
        <dbReference type="EMBL" id="VEN47632.1"/>
    </source>
</evidence>
<keyword evidence="3" id="KW-1185">Reference proteome</keyword>
<dbReference type="GO" id="GO:0000978">
    <property type="term" value="F:RNA polymerase II cis-regulatory region sequence-specific DNA binding"/>
    <property type="evidence" value="ECO:0007669"/>
    <property type="project" value="TreeGrafter"/>
</dbReference>
<organism evidence="2 3">
    <name type="scientific">Callosobruchus maculatus</name>
    <name type="common">Southern cowpea weevil</name>
    <name type="synonym">Pulse bruchid</name>
    <dbReference type="NCBI Taxonomy" id="64391"/>
    <lineage>
        <taxon>Eukaryota</taxon>
        <taxon>Metazoa</taxon>
        <taxon>Ecdysozoa</taxon>
        <taxon>Arthropoda</taxon>
        <taxon>Hexapoda</taxon>
        <taxon>Insecta</taxon>
        <taxon>Pterygota</taxon>
        <taxon>Neoptera</taxon>
        <taxon>Endopterygota</taxon>
        <taxon>Coleoptera</taxon>
        <taxon>Polyphaga</taxon>
        <taxon>Cucujiformia</taxon>
        <taxon>Chrysomeloidea</taxon>
        <taxon>Chrysomelidae</taxon>
        <taxon>Bruchinae</taxon>
        <taxon>Bruchini</taxon>
        <taxon>Callosobruchus</taxon>
    </lineage>
</organism>
<dbReference type="PANTHER" id="PTHR12533:SF7">
    <property type="entry name" value="NFAT NUCLEAR FACTOR, ISOFORM B"/>
    <property type="match status" value="1"/>
</dbReference>
<name>A0A653CI83_CALMS</name>
<dbReference type="OrthoDB" id="5346094at2759"/>
<dbReference type="Proteomes" id="UP000410492">
    <property type="component" value="Unassembled WGS sequence"/>
</dbReference>
<proteinExistence type="predicted"/>
<dbReference type="InterPro" id="IPR032397">
    <property type="entry name" value="RHD_dimer"/>
</dbReference>
<feature type="domain" description="Rel homology dimerisation" evidence="1">
    <location>
        <begin position="9"/>
        <end position="52"/>
    </location>
</feature>
<dbReference type="InterPro" id="IPR008366">
    <property type="entry name" value="NFAT"/>
</dbReference>
<dbReference type="InterPro" id="IPR013783">
    <property type="entry name" value="Ig-like_fold"/>
</dbReference>
<dbReference type="Pfam" id="PF16179">
    <property type="entry name" value="RHD_dimer"/>
    <property type="match status" value="1"/>
</dbReference>
<sequence>MRTVTFNGKKTHFVCVVPPYHRPDITKPISVRLCVVSSGKTSESHHFVYTPVNGTVASGAGPPATVICQPAEPKSAVRPSRACLRSLCSQVLFW</sequence>
<dbReference type="GO" id="GO:0000981">
    <property type="term" value="F:DNA-binding transcription factor activity, RNA polymerase II-specific"/>
    <property type="evidence" value="ECO:0007669"/>
    <property type="project" value="TreeGrafter"/>
</dbReference>
<accession>A0A653CI83</accession>
<dbReference type="Gene3D" id="2.60.40.10">
    <property type="entry name" value="Immunoglobulins"/>
    <property type="match status" value="1"/>
</dbReference>